<feature type="transmembrane region" description="Helical" evidence="2">
    <location>
        <begin position="544"/>
        <end position="567"/>
    </location>
</feature>
<evidence type="ECO:0000313" key="4">
    <source>
        <dbReference type="EMBL" id="GMR56646.1"/>
    </source>
</evidence>
<evidence type="ECO:0000256" key="3">
    <source>
        <dbReference type="SAM" id="SignalP"/>
    </source>
</evidence>
<feature type="region of interest" description="Disordered" evidence="1">
    <location>
        <begin position="267"/>
        <end position="351"/>
    </location>
</feature>
<keyword evidence="3" id="KW-0732">Signal</keyword>
<name>A0AAN5D4E0_9BILA</name>
<keyword evidence="2" id="KW-0812">Transmembrane</keyword>
<feature type="compositionally biased region" description="Basic and acidic residues" evidence="1">
    <location>
        <begin position="393"/>
        <end position="403"/>
    </location>
</feature>
<keyword evidence="2" id="KW-1133">Transmembrane helix</keyword>
<feature type="compositionally biased region" description="Polar residues" evidence="1">
    <location>
        <begin position="274"/>
        <end position="297"/>
    </location>
</feature>
<reference evidence="5" key="1">
    <citation type="submission" date="2022-10" db="EMBL/GenBank/DDBJ databases">
        <title>Genome assembly of Pristionchus species.</title>
        <authorList>
            <person name="Yoshida K."/>
            <person name="Sommer R.J."/>
        </authorList>
    </citation>
    <scope>NUCLEOTIDE SEQUENCE [LARGE SCALE GENOMIC DNA]</scope>
    <source>
        <strain evidence="5">RS5460</strain>
    </source>
</reference>
<keyword evidence="2" id="KW-0472">Membrane</keyword>
<feature type="signal peptide" evidence="3">
    <location>
        <begin position="1"/>
        <end position="19"/>
    </location>
</feature>
<dbReference type="AlphaFoldDB" id="A0AAN5D4E0"/>
<protein>
    <submittedName>
        <fullName evidence="4">Uncharacterized protein</fullName>
    </submittedName>
</protein>
<feature type="non-terminal residue" evidence="4">
    <location>
        <position position="589"/>
    </location>
</feature>
<sequence>MLSLLSSLLFFIPLQLTVHQFEGKFLICFESVSNRSNGFEVDEGKFSAGFVRVCTATIERRDGEWRGPRLGSAISLRNGSLSTCSSSLIILSCVSHNCNRQWNSVSSLLSACQNRNSSAASTRNLFLPHYERSIECFNSTLKRMERIVNLDPRKAEVCVSQSHFDKRWTFRAGPITIWRSQLSKMNVCEASFLRFACLKPQCTHSLLSTSQLIRRCAHYAHANSSVLSCFDCGGSIDASLPFSSLPPPLIRPPPSIAAPSIRFSVEENPRKPALQTTSERVATTTRRYPIVQKQTKGGTDRKSENLEEGYRHAPSSSPPSSVESIQPAFHPSDPSIPLDLSDGSRPSVRSSIKSTFAPTRYPNYTELSVAQYHLRAKSAGSTGSMSARIRVVETRPEHSRLGGDEGDGTEGSSLESIEENPRRLSIQPISDRVTTTTRKYPIIPTSLPSPSFHVRPEEHQRISAVMTRLSNEREKGGEGKEEGKIEERKEEAGIRKVAIEKASIRLSASLSQSPSTRSLHNSTLSSHDQFHPSEVLVHLKILRMGLLAAFVSISIIILLFIFLIILMRRRPNSTSSREDLLPPHSPKTN</sequence>
<feature type="compositionally biased region" description="Basic and acidic residues" evidence="1">
    <location>
        <begin position="298"/>
        <end position="311"/>
    </location>
</feature>
<evidence type="ECO:0000256" key="1">
    <source>
        <dbReference type="SAM" id="MobiDB-lite"/>
    </source>
</evidence>
<gene>
    <name evidence="4" type="ORF">PMAYCL1PPCAC_26841</name>
</gene>
<organism evidence="4 5">
    <name type="scientific">Pristionchus mayeri</name>
    <dbReference type="NCBI Taxonomy" id="1317129"/>
    <lineage>
        <taxon>Eukaryota</taxon>
        <taxon>Metazoa</taxon>
        <taxon>Ecdysozoa</taxon>
        <taxon>Nematoda</taxon>
        <taxon>Chromadorea</taxon>
        <taxon>Rhabditida</taxon>
        <taxon>Rhabditina</taxon>
        <taxon>Diplogasteromorpha</taxon>
        <taxon>Diplogasteroidea</taxon>
        <taxon>Neodiplogasteridae</taxon>
        <taxon>Pristionchus</taxon>
    </lineage>
</organism>
<proteinExistence type="predicted"/>
<feature type="region of interest" description="Disordered" evidence="1">
    <location>
        <begin position="470"/>
        <end position="490"/>
    </location>
</feature>
<evidence type="ECO:0000313" key="5">
    <source>
        <dbReference type="Proteomes" id="UP001328107"/>
    </source>
</evidence>
<feature type="region of interest" description="Disordered" evidence="1">
    <location>
        <begin position="393"/>
        <end position="423"/>
    </location>
</feature>
<feature type="chain" id="PRO_5042882325" evidence="3">
    <location>
        <begin position="20"/>
        <end position="589"/>
    </location>
</feature>
<keyword evidence="5" id="KW-1185">Reference proteome</keyword>
<evidence type="ECO:0000256" key="2">
    <source>
        <dbReference type="SAM" id="Phobius"/>
    </source>
</evidence>
<accession>A0AAN5D4E0</accession>
<dbReference type="EMBL" id="BTRK01000006">
    <property type="protein sequence ID" value="GMR56646.1"/>
    <property type="molecule type" value="Genomic_DNA"/>
</dbReference>
<comment type="caution">
    <text evidence="4">The sequence shown here is derived from an EMBL/GenBank/DDBJ whole genome shotgun (WGS) entry which is preliminary data.</text>
</comment>
<dbReference type="Proteomes" id="UP001328107">
    <property type="component" value="Unassembled WGS sequence"/>
</dbReference>